<evidence type="ECO:0000313" key="2">
    <source>
        <dbReference type="EMBL" id="SMG46948.1"/>
    </source>
</evidence>
<feature type="transmembrane region" description="Helical" evidence="1">
    <location>
        <begin position="65"/>
        <end position="90"/>
    </location>
</feature>
<dbReference type="Proteomes" id="UP000193804">
    <property type="component" value="Unassembled WGS sequence"/>
</dbReference>
<evidence type="ECO:0000256" key="1">
    <source>
        <dbReference type="SAM" id="Phobius"/>
    </source>
</evidence>
<dbReference type="AlphaFoldDB" id="A0A1X7KZ96"/>
<keyword evidence="1" id="KW-1133">Transmembrane helix</keyword>
<evidence type="ECO:0008006" key="4">
    <source>
        <dbReference type="Google" id="ProtNLM"/>
    </source>
</evidence>
<keyword evidence="3" id="KW-1185">Reference proteome</keyword>
<dbReference type="OrthoDB" id="1099888at2"/>
<dbReference type="NCBIfam" id="NF040945">
    <property type="entry name" value="CCC_membrane"/>
    <property type="match status" value="1"/>
</dbReference>
<dbReference type="RefSeq" id="WP_085518465.1">
    <property type="nucleotide sequence ID" value="NZ_FXAW01000007.1"/>
</dbReference>
<proteinExistence type="predicted"/>
<keyword evidence="1" id="KW-0472">Membrane</keyword>
<gene>
    <name evidence="2" type="ORF">SAMN05661096_03331</name>
</gene>
<dbReference type="EMBL" id="FXAW01000007">
    <property type="protein sequence ID" value="SMG46948.1"/>
    <property type="molecule type" value="Genomic_DNA"/>
</dbReference>
<feature type="transmembrane region" description="Helical" evidence="1">
    <location>
        <begin position="12"/>
        <end position="40"/>
    </location>
</feature>
<keyword evidence="1" id="KW-0812">Transmembrane</keyword>
<accession>A0A1X7KZ96</accession>
<protein>
    <recommendedName>
        <fullName evidence="4">DUF4190 domain-containing protein</fullName>
    </recommendedName>
</protein>
<reference evidence="3" key="1">
    <citation type="submission" date="2017-04" db="EMBL/GenBank/DDBJ databases">
        <authorList>
            <person name="Varghese N."/>
            <person name="Submissions S."/>
        </authorList>
    </citation>
    <scope>NUCLEOTIDE SEQUENCE [LARGE SCALE GENOMIC DNA]</scope>
    <source>
        <strain evidence="3">DSM 4125</strain>
    </source>
</reference>
<name>A0A1X7KZ96_9BACT</name>
<evidence type="ECO:0000313" key="3">
    <source>
        <dbReference type="Proteomes" id="UP000193804"/>
    </source>
</evidence>
<organism evidence="2 3">
    <name type="scientific">Marivirga sericea</name>
    <dbReference type="NCBI Taxonomy" id="1028"/>
    <lineage>
        <taxon>Bacteria</taxon>
        <taxon>Pseudomonadati</taxon>
        <taxon>Bacteroidota</taxon>
        <taxon>Cytophagia</taxon>
        <taxon>Cytophagales</taxon>
        <taxon>Marivirgaceae</taxon>
        <taxon>Marivirga</taxon>
    </lineage>
</organism>
<sequence>MEKKKLPNSRLIYVLAMSSCFLFWFGGFPIIFAFTSYYLARKSERIYLQNPEAYDNSKKIKKGKIIAIIGLILNLVILGITIWTLATIGWDAWSEEFVRRWNEGLENNSYSR</sequence>
<dbReference type="STRING" id="1028.SAMN05661096_03331"/>